<reference evidence="2" key="1">
    <citation type="journal article" date="2019" name="Int. J. Syst. Evol. Microbiol.">
        <title>The Global Catalogue of Microorganisms (GCM) 10K type strain sequencing project: providing services to taxonomists for standard genome sequencing and annotation.</title>
        <authorList>
            <consortium name="The Broad Institute Genomics Platform"/>
            <consortium name="The Broad Institute Genome Sequencing Center for Infectious Disease"/>
            <person name="Wu L."/>
            <person name="Ma J."/>
        </authorList>
    </citation>
    <scope>NUCLEOTIDE SEQUENCE [LARGE SCALE GENOMIC DNA]</scope>
    <source>
        <strain evidence="2">CGMCC 1.6784</strain>
    </source>
</reference>
<sequence length="84" mass="9457">MIDRIGAGSSQHRVSHGIVYGVIERGRAIGPPHYPQGDKIRTPLREEGMGQETIRRKIGDELAGCPHQFLHYFTPLRPAKINRD</sequence>
<dbReference type="Proteomes" id="UP000605099">
    <property type="component" value="Unassembled WGS sequence"/>
</dbReference>
<dbReference type="EMBL" id="BMLK01000053">
    <property type="protein sequence ID" value="GGN62761.1"/>
    <property type="molecule type" value="Genomic_DNA"/>
</dbReference>
<gene>
    <name evidence="1" type="ORF">GCM10011349_46750</name>
</gene>
<evidence type="ECO:0000313" key="2">
    <source>
        <dbReference type="Proteomes" id="UP000605099"/>
    </source>
</evidence>
<evidence type="ECO:0000313" key="1">
    <source>
        <dbReference type="EMBL" id="GGN62761.1"/>
    </source>
</evidence>
<comment type="caution">
    <text evidence="1">The sequence shown here is derived from an EMBL/GenBank/DDBJ whole genome shotgun (WGS) entry which is preliminary data.</text>
</comment>
<organism evidence="1 2">
    <name type="scientific">Novosphingobium indicum</name>
    <dbReference type="NCBI Taxonomy" id="462949"/>
    <lineage>
        <taxon>Bacteria</taxon>
        <taxon>Pseudomonadati</taxon>
        <taxon>Pseudomonadota</taxon>
        <taxon>Alphaproteobacteria</taxon>
        <taxon>Sphingomonadales</taxon>
        <taxon>Sphingomonadaceae</taxon>
        <taxon>Novosphingobium</taxon>
    </lineage>
</organism>
<accession>A0ABQ2K0Z7</accession>
<proteinExistence type="predicted"/>
<protein>
    <submittedName>
        <fullName evidence="1">Uncharacterized protein</fullName>
    </submittedName>
</protein>
<keyword evidence="2" id="KW-1185">Reference proteome</keyword>
<name>A0ABQ2K0Z7_9SPHN</name>